<feature type="non-terminal residue" evidence="1">
    <location>
        <position position="1"/>
    </location>
</feature>
<name>A0A0K2TBT7_LEPSM</name>
<organism evidence="1">
    <name type="scientific">Lepeophtheirus salmonis</name>
    <name type="common">Salmon louse</name>
    <name type="synonym">Caligus salmonis</name>
    <dbReference type="NCBI Taxonomy" id="72036"/>
    <lineage>
        <taxon>Eukaryota</taxon>
        <taxon>Metazoa</taxon>
        <taxon>Ecdysozoa</taxon>
        <taxon>Arthropoda</taxon>
        <taxon>Crustacea</taxon>
        <taxon>Multicrustacea</taxon>
        <taxon>Hexanauplia</taxon>
        <taxon>Copepoda</taxon>
        <taxon>Siphonostomatoida</taxon>
        <taxon>Caligidae</taxon>
        <taxon>Lepeophtheirus</taxon>
    </lineage>
</organism>
<dbReference type="AlphaFoldDB" id="A0A0K2TBT7"/>
<accession>A0A0K2TBT7</accession>
<proteinExistence type="predicted"/>
<protein>
    <submittedName>
        <fullName evidence="1">Uncharacterized protein</fullName>
    </submittedName>
</protein>
<dbReference type="EMBL" id="HACA01005681">
    <property type="protein sequence ID" value="CDW23042.1"/>
    <property type="molecule type" value="Transcribed_RNA"/>
</dbReference>
<sequence length="49" mass="5380">GNYKTFSKTRTPFSSVVDSSSLVPPSSDKFGRIIDGDTPCRQESVLVWS</sequence>
<reference evidence="1" key="1">
    <citation type="submission" date="2014-05" db="EMBL/GenBank/DDBJ databases">
        <authorList>
            <person name="Chronopoulou M."/>
        </authorList>
    </citation>
    <scope>NUCLEOTIDE SEQUENCE</scope>
    <source>
        <tissue evidence="1">Whole organism</tissue>
    </source>
</reference>
<evidence type="ECO:0000313" key="1">
    <source>
        <dbReference type="EMBL" id="CDW23042.1"/>
    </source>
</evidence>
<feature type="non-terminal residue" evidence="1">
    <location>
        <position position="49"/>
    </location>
</feature>